<evidence type="ECO:0000256" key="1">
    <source>
        <dbReference type="ARBA" id="ARBA00004496"/>
    </source>
</evidence>
<proteinExistence type="inferred from homology"/>
<comment type="catalytic activity">
    <reaction evidence="11 12">
        <text>uridine(1498) in 16S rRNA + S-adenosyl-L-methionine = N(3)-methyluridine(1498) in 16S rRNA + S-adenosyl-L-homocysteine + H(+)</text>
        <dbReference type="Rhea" id="RHEA:42920"/>
        <dbReference type="Rhea" id="RHEA-COMP:10283"/>
        <dbReference type="Rhea" id="RHEA-COMP:10284"/>
        <dbReference type="ChEBI" id="CHEBI:15378"/>
        <dbReference type="ChEBI" id="CHEBI:57856"/>
        <dbReference type="ChEBI" id="CHEBI:59789"/>
        <dbReference type="ChEBI" id="CHEBI:65315"/>
        <dbReference type="ChEBI" id="CHEBI:74502"/>
        <dbReference type="EC" id="2.1.1.193"/>
    </reaction>
</comment>
<dbReference type="PIRSF" id="PIRSF015601">
    <property type="entry name" value="MTase_slr0722"/>
    <property type="match status" value="1"/>
</dbReference>
<dbReference type="InterPro" id="IPR029028">
    <property type="entry name" value="Alpha/beta_knot_MTases"/>
</dbReference>
<dbReference type="NCBIfam" id="TIGR00046">
    <property type="entry name" value="RsmE family RNA methyltransferase"/>
    <property type="match status" value="1"/>
</dbReference>
<evidence type="ECO:0000256" key="12">
    <source>
        <dbReference type="PIRNR" id="PIRNR015601"/>
    </source>
</evidence>
<evidence type="ECO:0000259" key="14">
    <source>
        <dbReference type="Pfam" id="PF20260"/>
    </source>
</evidence>
<keyword evidence="8 12" id="KW-0808">Transferase</keyword>
<comment type="function">
    <text evidence="10 12">Specifically methylates the N3 position of the uracil ring of uridine 1498 (m3U1498) in 16S rRNA. Acts on the fully assembled 30S ribosomal subunit.</text>
</comment>
<dbReference type="Proteomes" id="UP001560685">
    <property type="component" value="Unassembled WGS sequence"/>
</dbReference>
<dbReference type="Gene3D" id="2.40.240.20">
    <property type="entry name" value="Hypothetical PUA domain-like, domain 1"/>
    <property type="match status" value="1"/>
</dbReference>
<evidence type="ECO:0000256" key="11">
    <source>
        <dbReference type="ARBA" id="ARBA00047944"/>
    </source>
</evidence>
<name>A0ABV3Z4W4_9PROT</name>
<comment type="similarity">
    <text evidence="2 12">Belongs to the RNA methyltransferase RsmE family.</text>
</comment>
<keyword evidence="9 12" id="KW-0949">S-adenosyl-L-methionine</keyword>
<dbReference type="PANTHER" id="PTHR30027:SF3">
    <property type="entry name" value="16S RRNA (URACIL(1498)-N(3))-METHYLTRANSFERASE"/>
    <property type="match status" value="1"/>
</dbReference>
<dbReference type="GO" id="GO:0032259">
    <property type="term" value="P:methylation"/>
    <property type="evidence" value="ECO:0007669"/>
    <property type="project" value="UniProtKB-KW"/>
</dbReference>
<dbReference type="EC" id="2.1.1.193" evidence="3 12"/>
<protein>
    <recommendedName>
        <fullName evidence="4 12">Ribosomal RNA small subunit methyltransferase E</fullName>
        <ecNumber evidence="3 12">2.1.1.193</ecNumber>
    </recommendedName>
</protein>
<dbReference type="InterPro" id="IPR015947">
    <property type="entry name" value="PUA-like_sf"/>
</dbReference>
<dbReference type="GO" id="GO:0008168">
    <property type="term" value="F:methyltransferase activity"/>
    <property type="evidence" value="ECO:0007669"/>
    <property type="project" value="UniProtKB-KW"/>
</dbReference>
<dbReference type="RefSeq" id="WP_369312445.1">
    <property type="nucleotide sequence ID" value="NZ_JBEHZE010000001.1"/>
</dbReference>
<evidence type="ECO:0000256" key="3">
    <source>
        <dbReference type="ARBA" id="ARBA00012328"/>
    </source>
</evidence>
<dbReference type="EMBL" id="JBEHZE010000001">
    <property type="protein sequence ID" value="MEX6632521.1"/>
    <property type="molecule type" value="Genomic_DNA"/>
</dbReference>
<dbReference type="SUPFAM" id="SSF75217">
    <property type="entry name" value="alpha/beta knot"/>
    <property type="match status" value="1"/>
</dbReference>
<dbReference type="SUPFAM" id="SSF88697">
    <property type="entry name" value="PUA domain-like"/>
    <property type="match status" value="1"/>
</dbReference>
<dbReference type="Pfam" id="PF04452">
    <property type="entry name" value="Methyltrans_RNA"/>
    <property type="match status" value="1"/>
</dbReference>
<evidence type="ECO:0000313" key="15">
    <source>
        <dbReference type="EMBL" id="MEX6632521.1"/>
    </source>
</evidence>
<dbReference type="InterPro" id="IPR046887">
    <property type="entry name" value="RsmE_PUA-like"/>
</dbReference>
<accession>A0ABV3Z4W4</accession>
<reference evidence="15 16" key="1">
    <citation type="submission" date="2024-05" db="EMBL/GenBank/DDBJ databases">
        <title>Three bacterial strains, DH-69, EH-24, and ECK-19 isolated from coastal sediments.</title>
        <authorList>
            <person name="Ye Y.-Q."/>
            <person name="Du Z.-J."/>
        </authorList>
    </citation>
    <scope>NUCLEOTIDE SEQUENCE [LARGE SCALE GENOMIC DNA]</scope>
    <source>
        <strain evidence="15 16">ECK-19</strain>
    </source>
</reference>
<evidence type="ECO:0000256" key="5">
    <source>
        <dbReference type="ARBA" id="ARBA00022490"/>
    </source>
</evidence>
<dbReference type="CDD" id="cd18084">
    <property type="entry name" value="RsmE-like"/>
    <property type="match status" value="1"/>
</dbReference>
<feature type="domain" description="Ribosomal RNA small subunit methyltransferase E methyltransferase" evidence="13">
    <location>
        <begin position="75"/>
        <end position="247"/>
    </location>
</feature>
<keyword evidence="16" id="KW-1185">Reference proteome</keyword>
<keyword evidence="6 12" id="KW-0698">rRNA processing</keyword>
<evidence type="ECO:0000256" key="8">
    <source>
        <dbReference type="ARBA" id="ARBA00022679"/>
    </source>
</evidence>
<dbReference type="InterPro" id="IPR046886">
    <property type="entry name" value="RsmE_MTase_dom"/>
</dbReference>
<dbReference type="PANTHER" id="PTHR30027">
    <property type="entry name" value="RIBOSOMAL RNA SMALL SUBUNIT METHYLTRANSFERASE E"/>
    <property type="match status" value="1"/>
</dbReference>
<organism evidence="15 16">
    <name type="scientific">Hyphococcus lacteus</name>
    <dbReference type="NCBI Taxonomy" id="3143536"/>
    <lineage>
        <taxon>Bacteria</taxon>
        <taxon>Pseudomonadati</taxon>
        <taxon>Pseudomonadota</taxon>
        <taxon>Alphaproteobacteria</taxon>
        <taxon>Parvularculales</taxon>
        <taxon>Parvularculaceae</taxon>
        <taxon>Hyphococcus</taxon>
    </lineage>
</organism>
<dbReference type="InterPro" id="IPR006700">
    <property type="entry name" value="RsmE"/>
</dbReference>
<comment type="subcellular location">
    <subcellularLocation>
        <location evidence="1 12">Cytoplasm</location>
    </subcellularLocation>
</comment>
<dbReference type="Pfam" id="PF20260">
    <property type="entry name" value="PUA_4"/>
    <property type="match status" value="1"/>
</dbReference>
<evidence type="ECO:0000256" key="7">
    <source>
        <dbReference type="ARBA" id="ARBA00022603"/>
    </source>
</evidence>
<evidence type="ECO:0000256" key="2">
    <source>
        <dbReference type="ARBA" id="ARBA00005528"/>
    </source>
</evidence>
<dbReference type="NCBIfam" id="NF008696">
    <property type="entry name" value="PRK11713.3-5"/>
    <property type="match status" value="1"/>
</dbReference>
<evidence type="ECO:0000259" key="13">
    <source>
        <dbReference type="Pfam" id="PF04452"/>
    </source>
</evidence>
<dbReference type="Gene3D" id="3.40.1280.10">
    <property type="match status" value="1"/>
</dbReference>
<evidence type="ECO:0000256" key="6">
    <source>
        <dbReference type="ARBA" id="ARBA00022552"/>
    </source>
</evidence>
<evidence type="ECO:0000313" key="16">
    <source>
        <dbReference type="Proteomes" id="UP001560685"/>
    </source>
</evidence>
<evidence type="ECO:0000256" key="4">
    <source>
        <dbReference type="ARBA" id="ARBA00013673"/>
    </source>
</evidence>
<sequence>MIPRLYIDMPITSGAVLPLTAEQAHYLRNVLRRAEGDPLCLFNGRDGEFTAKIGDLKKRGGVAIAAEQSREQMSESDLTLYFAPVKRGPLEMILQKGTEIGVARFVPVLTERTIAPKLNLDRLQAIATEAAEQCERMSVPSVDEPVKFAKLIEGWPPAKRLLFCDEAGDTPQEEWGGREGRALPMLEALKKVDSKTDEWGVLTGPEGGFSSDERTTLRAQSFVTPATLGPRILRADTAAIAALTLWQAAMGDWQTR</sequence>
<gene>
    <name evidence="15" type="ORF">ABFZ84_03080</name>
</gene>
<comment type="caution">
    <text evidence="15">The sequence shown here is derived from an EMBL/GenBank/DDBJ whole genome shotgun (WGS) entry which is preliminary data.</text>
</comment>
<keyword evidence="5 12" id="KW-0963">Cytoplasm</keyword>
<feature type="domain" description="Ribosomal RNA small subunit methyltransferase E PUA-like" evidence="14">
    <location>
        <begin position="19"/>
        <end position="59"/>
    </location>
</feature>
<dbReference type="InterPro" id="IPR029026">
    <property type="entry name" value="tRNA_m1G_MTases_N"/>
</dbReference>
<keyword evidence="7 12" id="KW-0489">Methyltransferase</keyword>
<evidence type="ECO:0000256" key="9">
    <source>
        <dbReference type="ARBA" id="ARBA00022691"/>
    </source>
</evidence>
<evidence type="ECO:0000256" key="10">
    <source>
        <dbReference type="ARBA" id="ARBA00025699"/>
    </source>
</evidence>